<dbReference type="PANTHER" id="PTHR19443">
    <property type="entry name" value="HEXOKINASE"/>
    <property type="match status" value="1"/>
</dbReference>
<dbReference type="Gene3D" id="3.30.420.40">
    <property type="match status" value="1"/>
</dbReference>
<evidence type="ECO:0000256" key="1">
    <source>
        <dbReference type="ARBA" id="ARBA00004888"/>
    </source>
</evidence>
<dbReference type="Pfam" id="PF00349">
    <property type="entry name" value="Hexokinase_1"/>
    <property type="match status" value="1"/>
</dbReference>
<dbReference type="InterPro" id="IPR043129">
    <property type="entry name" value="ATPase_NBD"/>
</dbReference>
<dbReference type="GO" id="GO:0005536">
    <property type="term" value="F:D-glucose binding"/>
    <property type="evidence" value="ECO:0007669"/>
    <property type="project" value="InterPro"/>
</dbReference>
<dbReference type="GO" id="GO:0008865">
    <property type="term" value="F:fructokinase activity"/>
    <property type="evidence" value="ECO:0007669"/>
    <property type="project" value="TreeGrafter"/>
</dbReference>
<dbReference type="Proteomes" id="UP001497623">
    <property type="component" value="Unassembled WGS sequence"/>
</dbReference>
<dbReference type="PRINTS" id="PR00475">
    <property type="entry name" value="HEXOKINASE"/>
</dbReference>
<dbReference type="GO" id="GO:0005739">
    <property type="term" value="C:mitochondrion"/>
    <property type="evidence" value="ECO:0007669"/>
    <property type="project" value="TreeGrafter"/>
</dbReference>
<evidence type="ECO:0000259" key="14">
    <source>
        <dbReference type="Pfam" id="PF03727"/>
    </source>
</evidence>
<dbReference type="GO" id="GO:0004340">
    <property type="term" value="F:glucokinase activity"/>
    <property type="evidence" value="ECO:0007669"/>
    <property type="project" value="TreeGrafter"/>
</dbReference>
<dbReference type="GO" id="GO:0005524">
    <property type="term" value="F:ATP binding"/>
    <property type="evidence" value="ECO:0007669"/>
    <property type="project" value="UniProtKB-UniRule"/>
</dbReference>
<dbReference type="InterPro" id="IPR001312">
    <property type="entry name" value="Hexokinase"/>
</dbReference>
<protein>
    <recommendedName>
        <fullName evidence="12">Phosphotransferase</fullName>
        <ecNumber evidence="12">2.7.1.-</ecNumber>
    </recommendedName>
</protein>
<organism evidence="15 16">
    <name type="scientific">Meganyctiphanes norvegica</name>
    <name type="common">Northern krill</name>
    <name type="synonym">Thysanopoda norvegica</name>
    <dbReference type="NCBI Taxonomy" id="48144"/>
    <lineage>
        <taxon>Eukaryota</taxon>
        <taxon>Metazoa</taxon>
        <taxon>Ecdysozoa</taxon>
        <taxon>Arthropoda</taxon>
        <taxon>Crustacea</taxon>
        <taxon>Multicrustacea</taxon>
        <taxon>Malacostraca</taxon>
        <taxon>Eumalacostraca</taxon>
        <taxon>Eucarida</taxon>
        <taxon>Euphausiacea</taxon>
        <taxon>Euphausiidae</taxon>
        <taxon>Meganyctiphanes</taxon>
    </lineage>
</organism>
<keyword evidence="5 12" id="KW-0547">Nucleotide-binding</keyword>
<evidence type="ECO:0000256" key="2">
    <source>
        <dbReference type="ARBA" id="ARBA00005028"/>
    </source>
</evidence>
<dbReference type="SUPFAM" id="SSF53067">
    <property type="entry name" value="Actin-like ATPase domain"/>
    <property type="match status" value="2"/>
</dbReference>
<keyword evidence="6 12" id="KW-0418">Kinase</keyword>
<reference evidence="15 16" key="1">
    <citation type="submission" date="2024-05" db="EMBL/GenBank/DDBJ databases">
        <authorList>
            <person name="Wallberg A."/>
        </authorList>
    </citation>
    <scope>NUCLEOTIDE SEQUENCE [LARGE SCALE GENOMIC DNA]</scope>
</reference>
<dbReference type="GO" id="GO:0006096">
    <property type="term" value="P:glycolytic process"/>
    <property type="evidence" value="ECO:0007669"/>
    <property type="project" value="UniProtKB-KW"/>
</dbReference>
<keyword evidence="7 12" id="KW-0067">ATP-binding</keyword>
<evidence type="ECO:0000256" key="9">
    <source>
        <dbReference type="ARBA" id="ARBA00044613"/>
    </source>
</evidence>
<dbReference type="GO" id="GO:0005829">
    <property type="term" value="C:cytosol"/>
    <property type="evidence" value="ECO:0007669"/>
    <property type="project" value="TreeGrafter"/>
</dbReference>
<dbReference type="InterPro" id="IPR022672">
    <property type="entry name" value="Hexokinase_N"/>
</dbReference>
<dbReference type="GO" id="GO:0001678">
    <property type="term" value="P:intracellular glucose homeostasis"/>
    <property type="evidence" value="ECO:0007669"/>
    <property type="project" value="InterPro"/>
</dbReference>
<evidence type="ECO:0000256" key="7">
    <source>
        <dbReference type="ARBA" id="ARBA00022840"/>
    </source>
</evidence>
<comment type="catalytic activity">
    <reaction evidence="9">
        <text>a D-hexose + ATP = a D-hexose 6-phosphate + ADP + H(+)</text>
        <dbReference type="Rhea" id="RHEA:22740"/>
        <dbReference type="ChEBI" id="CHEBI:4194"/>
        <dbReference type="ChEBI" id="CHEBI:15378"/>
        <dbReference type="ChEBI" id="CHEBI:30616"/>
        <dbReference type="ChEBI" id="CHEBI:229467"/>
        <dbReference type="ChEBI" id="CHEBI:456216"/>
        <dbReference type="EC" id="2.7.1.1"/>
    </reaction>
    <physiologicalReaction direction="left-to-right" evidence="9">
        <dbReference type="Rhea" id="RHEA:22741"/>
    </physiologicalReaction>
</comment>
<dbReference type="EMBL" id="CAXKWB010002790">
    <property type="protein sequence ID" value="CAL4067729.1"/>
    <property type="molecule type" value="Genomic_DNA"/>
</dbReference>
<dbReference type="AlphaFoldDB" id="A0AAV2Q0M2"/>
<evidence type="ECO:0000256" key="10">
    <source>
        <dbReference type="ARBA" id="ARBA00047905"/>
    </source>
</evidence>
<feature type="domain" description="Hexokinase C-terminal" evidence="14">
    <location>
        <begin position="229"/>
        <end position="295"/>
    </location>
</feature>
<evidence type="ECO:0000313" key="16">
    <source>
        <dbReference type="Proteomes" id="UP001497623"/>
    </source>
</evidence>
<gene>
    <name evidence="15" type="ORF">MNOR_LOCUS6677</name>
</gene>
<feature type="domain" description="Hexokinase N-terminal" evidence="13">
    <location>
        <begin position="32"/>
        <end position="221"/>
    </location>
</feature>
<evidence type="ECO:0000256" key="11">
    <source>
        <dbReference type="ARBA" id="ARBA00048160"/>
    </source>
</evidence>
<sequence>MSSLIIEPPVLNLSDSVRQQKVLDRTSTLRIMLDPESKKRLQEIFYDEMELGLSDNPRKKSTLMMENTFVPELPNGKEEGKYMALDLGGTNFRVLMVIYKDGKVVDEIVQQYAVDEKHRFCPGDELFDFLADCVKDFIEKYKIDDKYIQMGFCFSFPMYHEALDVGILYRWTKSFNCPDVVGKDVVKGLNDALDRKLKDKEVKIYVPAIINDTTGTLIQGAFLDQRTAIGLILGTGGNASYIEKIENIKKFKGETKDKYEIINTEWGSFGDDGTTKFLKTEWDTRTDEQTHHPNSFT</sequence>
<name>A0AAV2Q0M2_MEGNR</name>
<proteinExistence type="inferred from homology"/>
<evidence type="ECO:0000256" key="4">
    <source>
        <dbReference type="ARBA" id="ARBA00022679"/>
    </source>
</evidence>
<dbReference type="Pfam" id="PF03727">
    <property type="entry name" value="Hexokinase_2"/>
    <property type="match status" value="1"/>
</dbReference>
<keyword evidence="4 12" id="KW-0808">Transferase</keyword>
<keyword evidence="16" id="KW-1185">Reference proteome</keyword>
<evidence type="ECO:0000256" key="6">
    <source>
        <dbReference type="ARBA" id="ARBA00022777"/>
    </source>
</evidence>
<evidence type="ECO:0000256" key="3">
    <source>
        <dbReference type="ARBA" id="ARBA00009225"/>
    </source>
</evidence>
<evidence type="ECO:0000256" key="12">
    <source>
        <dbReference type="RuleBase" id="RU362007"/>
    </source>
</evidence>
<evidence type="ECO:0000256" key="5">
    <source>
        <dbReference type="ARBA" id="ARBA00022741"/>
    </source>
</evidence>
<dbReference type="GO" id="GO:0006006">
    <property type="term" value="P:glucose metabolic process"/>
    <property type="evidence" value="ECO:0007669"/>
    <property type="project" value="TreeGrafter"/>
</dbReference>
<comment type="catalytic activity">
    <reaction evidence="11">
        <text>D-glucose + ATP = D-glucose 6-phosphate + ADP + H(+)</text>
        <dbReference type="Rhea" id="RHEA:17825"/>
        <dbReference type="ChEBI" id="CHEBI:4167"/>
        <dbReference type="ChEBI" id="CHEBI:15378"/>
        <dbReference type="ChEBI" id="CHEBI:30616"/>
        <dbReference type="ChEBI" id="CHEBI:61548"/>
        <dbReference type="ChEBI" id="CHEBI:456216"/>
        <dbReference type="EC" id="2.7.1.1"/>
    </reaction>
    <physiologicalReaction direction="left-to-right" evidence="11">
        <dbReference type="Rhea" id="RHEA:17826"/>
    </physiologicalReaction>
</comment>
<dbReference type="InterPro" id="IPR022673">
    <property type="entry name" value="Hexokinase_C"/>
</dbReference>
<dbReference type="FunFam" id="3.30.420.40:FF:000805">
    <property type="entry name" value="Hexokinase-2"/>
    <property type="match status" value="1"/>
</dbReference>
<accession>A0AAV2Q0M2</accession>
<evidence type="ECO:0000313" key="15">
    <source>
        <dbReference type="EMBL" id="CAL4067729.1"/>
    </source>
</evidence>
<comment type="similarity">
    <text evidence="3 12">Belongs to the hexokinase family.</text>
</comment>
<comment type="catalytic activity">
    <reaction evidence="10">
        <text>D-fructose + ATP = D-fructose 6-phosphate + ADP + H(+)</text>
        <dbReference type="Rhea" id="RHEA:16125"/>
        <dbReference type="ChEBI" id="CHEBI:15378"/>
        <dbReference type="ChEBI" id="CHEBI:30616"/>
        <dbReference type="ChEBI" id="CHEBI:37721"/>
        <dbReference type="ChEBI" id="CHEBI:61527"/>
        <dbReference type="ChEBI" id="CHEBI:456216"/>
        <dbReference type="EC" id="2.7.1.1"/>
    </reaction>
    <physiologicalReaction direction="left-to-right" evidence="10">
        <dbReference type="Rhea" id="RHEA:16126"/>
    </physiologicalReaction>
</comment>
<dbReference type="EC" id="2.7.1.-" evidence="12"/>
<evidence type="ECO:0000259" key="13">
    <source>
        <dbReference type="Pfam" id="PF00349"/>
    </source>
</evidence>
<comment type="pathway">
    <text evidence="1">Carbohydrate degradation; glycolysis; D-glyceraldehyde 3-phosphate and glycerone phosphate from D-glucose: step 1/4.</text>
</comment>
<dbReference type="PROSITE" id="PS51748">
    <property type="entry name" value="HEXOKINASE_2"/>
    <property type="match status" value="1"/>
</dbReference>
<comment type="pathway">
    <text evidence="2">Carbohydrate metabolism; hexose metabolism.</text>
</comment>
<comment type="caution">
    <text evidence="15">The sequence shown here is derived from an EMBL/GenBank/DDBJ whole genome shotgun (WGS) entry which is preliminary data.</text>
</comment>
<dbReference type="PANTHER" id="PTHR19443:SF54">
    <property type="entry name" value="PHOSPHOTRANSFERASE"/>
    <property type="match status" value="1"/>
</dbReference>
<dbReference type="Gene3D" id="3.40.367.20">
    <property type="match status" value="1"/>
</dbReference>
<evidence type="ECO:0000256" key="8">
    <source>
        <dbReference type="ARBA" id="ARBA00023152"/>
    </source>
</evidence>
<keyword evidence="8 12" id="KW-0324">Glycolysis</keyword>